<evidence type="ECO:0000256" key="3">
    <source>
        <dbReference type="RuleBase" id="RU000384"/>
    </source>
</evidence>
<keyword evidence="6" id="KW-1185">Reference proteome</keyword>
<dbReference type="PANTHER" id="PTHR43785:SF8">
    <property type="entry name" value="TYPE-1 GLUTAMINE SYNTHETASE 1-LIKE ISOFORM X1"/>
    <property type="match status" value="1"/>
</dbReference>
<dbReference type="InterPro" id="IPR008146">
    <property type="entry name" value="Gln_synth_cat_dom"/>
</dbReference>
<dbReference type="PANTHER" id="PTHR43785">
    <property type="entry name" value="GAMMA-GLUTAMYLPUTRESCINE SYNTHETASE"/>
    <property type="match status" value="1"/>
</dbReference>
<dbReference type="EMBL" id="JBANQN010000010">
    <property type="protein sequence ID" value="KAK6778728.1"/>
    <property type="molecule type" value="Genomic_DNA"/>
</dbReference>
<dbReference type="PROSITE" id="PS51987">
    <property type="entry name" value="GS_CATALYTIC"/>
    <property type="match status" value="1"/>
</dbReference>
<evidence type="ECO:0000259" key="4">
    <source>
        <dbReference type="PROSITE" id="PS51987"/>
    </source>
</evidence>
<dbReference type="GO" id="GO:0004356">
    <property type="term" value="F:glutamine synthetase activity"/>
    <property type="evidence" value="ECO:0007669"/>
    <property type="project" value="InterPro"/>
</dbReference>
<gene>
    <name evidence="5" type="ORF">RDI58_025446</name>
</gene>
<evidence type="ECO:0000313" key="5">
    <source>
        <dbReference type="EMBL" id="KAK6778728.1"/>
    </source>
</evidence>
<dbReference type="SUPFAM" id="SSF55931">
    <property type="entry name" value="Glutamine synthetase/guanido kinase"/>
    <property type="match status" value="1"/>
</dbReference>
<dbReference type="SMART" id="SM01230">
    <property type="entry name" value="Gln-synt_C"/>
    <property type="match status" value="1"/>
</dbReference>
<organism evidence="5 6">
    <name type="scientific">Solanum bulbocastanum</name>
    <name type="common">Wild potato</name>
    <dbReference type="NCBI Taxonomy" id="147425"/>
    <lineage>
        <taxon>Eukaryota</taxon>
        <taxon>Viridiplantae</taxon>
        <taxon>Streptophyta</taxon>
        <taxon>Embryophyta</taxon>
        <taxon>Tracheophyta</taxon>
        <taxon>Spermatophyta</taxon>
        <taxon>Magnoliopsida</taxon>
        <taxon>eudicotyledons</taxon>
        <taxon>Gunneridae</taxon>
        <taxon>Pentapetalae</taxon>
        <taxon>asterids</taxon>
        <taxon>lamiids</taxon>
        <taxon>Solanales</taxon>
        <taxon>Solanaceae</taxon>
        <taxon>Solanoideae</taxon>
        <taxon>Solaneae</taxon>
        <taxon>Solanum</taxon>
    </lineage>
</organism>
<dbReference type="Pfam" id="PF00120">
    <property type="entry name" value="Gln-synt_C"/>
    <property type="match status" value="1"/>
</dbReference>
<dbReference type="Gene3D" id="3.30.590.10">
    <property type="entry name" value="Glutamine synthetase/guanido kinase, catalytic domain"/>
    <property type="match status" value="1"/>
</dbReference>
<dbReference type="Proteomes" id="UP001371456">
    <property type="component" value="Unassembled WGS sequence"/>
</dbReference>
<evidence type="ECO:0000256" key="2">
    <source>
        <dbReference type="PROSITE-ProRule" id="PRU01331"/>
    </source>
</evidence>
<comment type="similarity">
    <text evidence="2 3">Belongs to the glutamine synthetase family.</text>
</comment>
<keyword evidence="1" id="KW-0436">Ligase</keyword>
<evidence type="ECO:0000313" key="6">
    <source>
        <dbReference type="Proteomes" id="UP001371456"/>
    </source>
</evidence>
<proteinExistence type="inferred from homology"/>
<evidence type="ECO:0000256" key="1">
    <source>
        <dbReference type="ARBA" id="ARBA00022598"/>
    </source>
</evidence>
<comment type="caution">
    <text evidence="5">The sequence shown here is derived from an EMBL/GenBank/DDBJ whole genome shotgun (WGS) entry which is preliminary data.</text>
</comment>
<feature type="domain" description="GS catalytic" evidence="4">
    <location>
        <begin position="1"/>
        <end position="134"/>
    </location>
</feature>
<protein>
    <recommendedName>
        <fullName evidence="4">GS catalytic domain-containing protein</fullName>
    </recommendedName>
</protein>
<accession>A0AAN8SZE6</accession>
<name>A0AAN8SZE6_SOLBU</name>
<reference evidence="5 6" key="1">
    <citation type="submission" date="2024-02" db="EMBL/GenBank/DDBJ databases">
        <title>de novo genome assembly of Solanum bulbocastanum strain 11H21.</title>
        <authorList>
            <person name="Hosaka A.J."/>
        </authorList>
    </citation>
    <scope>NUCLEOTIDE SEQUENCE [LARGE SCALE GENOMIC DNA]</scope>
    <source>
        <tissue evidence="5">Young leaves</tissue>
    </source>
</reference>
<dbReference type="AlphaFoldDB" id="A0AAN8SZE6"/>
<dbReference type="InterPro" id="IPR014746">
    <property type="entry name" value="Gln_synth/guanido_kin_cat_dom"/>
</dbReference>
<sequence length="134" mass="14543">MNIVEQVHAETGKGQFEVVLGYAEASTAIASLIYACEVIKSVARQHGQMATFVPKYAEDEDGLGSHVHISLSRNGENIFMVSGDSKYGMSKIGESFMAGVLNHLPAILAFTATHPLSQVIFDSSYCHYYPVSNL</sequence>